<reference evidence="4" key="1">
    <citation type="submission" date="2021-02" db="EMBL/GenBank/DDBJ databases">
        <authorList>
            <person name="Nowell W R."/>
        </authorList>
    </citation>
    <scope>NUCLEOTIDE SEQUENCE</scope>
</reference>
<dbReference type="EMBL" id="CAJNOI010000074">
    <property type="protein sequence ID" value="CAF1005695.1"/>
    <property type="molecule type" value="Genomic_DNA"/>
</dbReference>
<dbReference type="Proteomes" id="UP000663877">
    <property type="component" value="Unassembled WGS sequence"/>
</dbReference>
<protein>
    <recommendedName>
        <fullName evidence="1">Retrotransposon gag domain-containing protein</fullName>
    </recommendedName>
</protein>
<feature type="domain" description="Retrotransposon gag" evidence="1">
    <location>
        <begin position="94"/>
        <end position="184"/>
    </location>
</feature>
<name>A0A815DS38_9BILA</name>
<dbReference type="AlphaFoldDB" id="A0A815DS38"/>
<dbReference type="EMBL" id="CAJNOM010000267">
    <property type="protein sequence ID" value="CAF1302202.1"/>
    <property type="molecule type" value="Genomic_DNA"/>
</dbReference>
<evidence type="ECO:0000313" key="4">
    <source>
        <dbReference type="EMBL" id="CAF1302202.1"/>
    </source>
</evidence>
<keyword evidence="5" id="KW-1185">Reference proteome</keyword>
<evidence type="ECO:0000313" key="3">
    <source>
        <dbReference type="EMBL" id="CAF1230249.1"/>
    </source>
</evidence>
<proteinExistence type="predicted"/>
<dbReference type="Proteomes" id="UP000663832">
    <property type="component" value="Unassembled WGS sequence"/>
</dbReference>
<gene>
    <name evidence="2" type="ORF">BJG266_LOCUS16181</name>
    <name evidence="3" type="ORF">QVE165_LOCUS27394</name>
    <name evidence="4" type="ORF">QVE165_LOCUS31309</name>
</gene>
<dbReference type="PANTHER" id="PTHR33223">
    <property type="entry name" value="CCHC-TYPE DOMAIN-CONTAINING PROTEIN"/>
    <property type="match status" value="1"/>
</dbReference>
<sequence length="227" mass="26498">MTGEGSKFDQLLQRSIANLNIMEQIDKQQTERLHRLPTQLSTEATEPFIRSSSKFMAKPDKYNGTHDENIVTWLILLQEMMAYNMINDGDRISIAVSYLGGTALQWFADLTLQNQRPSSWADFKEKITSRFQPVDFQEHLREQLLQLRQKQSVEDYIQSFRSIVDQVHHIDELTQVMLFVNGLSLNTGLYVRLKHPKTVKEAIREASTYESVMTIRKDNHMKYNPFL</sequence>
<comment type="caution">
    <text evidence="4">The sequence shown here is derived from an EMBL/GenBank/DDBJ whole genome shotgun (WGS) entry which is preliminary data.</text>
</comment>
<organism evidence="4 5">
    <name type="scientific">Adineta steineri</name>
    <dbReference type="NCBI Taxonomy" id="433720"/>
    <lineage>
        <taxon>Eukaryota</taxon>
        <taxon>Metazoa</taxon>
        <taxon>Spiralia</taxon>
        <taxon>Gnathifera</taxon>
        <taxon>Rotifera</taxon>
        <taxon>Eurotatoria</taxon>
        <taxon>Bdelloidea</taxon>
        <taxon>Adinetida</taxon>
        <taxon>Adinetidae</taxon>
        <taxon>Adineta</taxon>
    </lineage>
</organism>
<evidence type="ECO:0000313" key="5">
    <source>
        <dbReference type="Proteomes" id="UP000663832"/>
    </source>
</evidence>
<dbReference type="OrthoDB" id="10054670at2759"/>
<dbReference type="Pfam" id="PF03732">
    <property type="entry name" value="Retrotrans_gag"/>
    <property type="match status" value="1"/>
</dbReference>
<dbReference type="PANTHER" id="PTHR33223:SF6">
    <property type="entry name" value="CCHC-TYPE DOMAIN-CONTAINING PROTEIN"/>
    <property type="match status" value="1"/>
</dbReference>
<accession>A0A815DS38</accession>
<dbReference type="InterPro" id="IPR005162">
    <property type="entry name" value="Retrotrans_gag_dom"/>
</dbReference>
<evidence type="ECO:0000259" key="1">
    <source>
        <dbReference type="Pfam" id="PF03732"/>
    </source>
</evidence>
<dbReference type="EMBL" id="CAJNOM010000208">
    <property type="protein sequence ID" value="CAF1230249.1"/>
    <property type="molecule type" value="Genomic_DNA"/>
</dbReference>
<evidence type="ECO:0000313" key="2">
    <source>
        <dbReference type="EMBL" id="CAF1005695.1"/>
    </source>
</evidence>